<dbReference type="Proteomes" id="UP001219518">
    <property type="component" value="Unassembled WGS sequence"/>
</dbReference>
<feature type="compositionally biased region" description="Polar residues" evidence="9">
    <location>
        <begin position="824"/>
        <end position="836"/>
    </location>
</feature>
<keyword evidence="5 10" id="KW-1133">Transmembrane helix</keyword>
<evidence type="ECO:0000256" key="1">
    <source>
        <dbReference type="ARBA" id="ARBA00004167"/>
    </source>
</evidence>
<dbReference type="InterPro" id="IPR015919">
    <property type="entry name" value="Cadherin-like_sf"/>
</dbReference>
<feature type="compositionally biased region" description="Polar residues" evidence="9">
    <location>
        <begin position="750"/>
        <end position="760"/>
    </location>
</feature>
<feature type="domain" description="Cadherin" evidence="11">
    <location>
        <begin position="292"/>
        <end position="501"/>
    </location>
</feature>
<dbReference type="GO" id="GO:0007156">
    <property type="term" value="P:homophilic cell adhesion via plasma membrane adhesion molecules"/>
    <property type="evidence" value="ECO:0007669"/>
    <property type="project" value="InterPro"/>
</dbReference>
<dbReference type="FunFam" id="2.60.40.60:FF:000262">
    <property type="entry name" value="protocadherin-23 isoform X2"/>
    <property type="match status" value="1"/>
</dbReference>
<dbReference type="Pfam" id="PF00028">
    <property type="entry name" value="Cadherin"/>
    <property type="match status" value="1"/>
</dbReference>
<comment type="caution">
    <text evidence="12">The sequence shown here is derived from an EMBL/GenBank/DDBJ whole genome shotgun (WGS) entry which is preliminary data.</text>
</comment>
<reference evidence="12" key="2">
    <citation type="journal article" date="2023" name="BMC Genomics">
        <title>Pest status, molecular evolution, and epigenetic factors derived from the genome assembly of Frankliniella fusca, a thysanopteran phytovirus vector.</title>
        <authorList>
            <person name="Catto M.A."/>
            <person name="Labadie P.E."/>
            <person name="Jacobson A.L."/>
            <person name="Kennedy G.G."/>
            <person name="Srinivasan R."/>
            <person name="Hunt B.G."/>
        </authorList>
    </citation>
    <scope>NUCLEOTIDE SEQUENCE</scope>
    <source>
        <strain evidence="12">PL_HMW_Pooled</strain>
    </source>
</reference>
<dbReference type="Gene3D" id="2.60.40.60">
    <property type="entry name" value="Cadherins"/>
    <property type="match status" value="5"/>
</dbReference>
<dbReference type="InterPro" id="IPR020894">
    <property type="entry name" value="Cadherin_CS"/>
</dbReference>
<dbReference type="InterPro" id="IPR050174">
    <property type="entry name" value="Protocadherin/Cadherin-CA"/>
</dbReference>
<feature type="compositionally biased region" description="Polar residues" evidence="9">
    <location>
        <begin position="650"/>
        <end position="664"/>
    </location>
</feature>
<comment type="subcellular location">
    <subcellularLocation>
        <location evidence="1">Membrane</location>
        <topology evidence="1">Single-pass membrane protein</topology>
    </subcellularLocation>
</comment>
<gene>
    <name evidence="12" type="ORF">KUF71_026125</name>
</gene>
<evidence type="ECO:0000256" key="5">
    <source>
        <dbReference type="ARBA" id="ARBA00022989"/>
    </source>
</evidence>
<evidence type="ECO:0000256" key="3">
    <source>
        <dbReference type="ARBA" id="ARBA00022737"/>
    </source>
</evidence>
<feature type="compositionally biased region" description="Polar residues" evidence="9">
    <location>
        <begin position="774"/>
        <end position="789"/>
    </location>
</feature>
<evidence type="ECO:0000256" key="2">
    <source>
        <dbReference type="ARBA" id="ARBA00022692"/>
    </source>
</evidence>
<evidence type="ECO:0000256" key="10">
    <source>
        <dbReference type="SAM" id="Phobius"/>
    </source>
</evidence>
<feature type="compositionally biased region" description="Polar residues" evidence="9">
    <location>
        <begin position="687"/>
        <end position="701"/>
    </location>
</feature>
<evidence type="ECO:0000256" key="4">
    <source>
        <dbReference type="ARBA" id="ARBA00022837"/>
    </source>
</evidence>
<evidence type="ECO:0000256" key="6">
    <source>
        <dbReference type="ARBA" id="ARBA00023136"/>
    </source>
</evidence>
<feature type="region of interest" description="Disordered" evidence="9">
    <location>
        <begin position="721"/>
        <end position="836"/>
    </location>
</feature>
<name>A0AAE1HB69_9NEOP</name>
<dbReference type="PANTHER" id="PTHR24028:SF339">
    <property type="entry name" value="CADHERIN DOMAIN-CONTAINING PROTEIN"/>
    <property type="match status" value="1"/>
</dbReference>
<feature type="compositionally biased region" description="Basic residues" evidence="9">
    <location>
        <begin position="731"/>
        <end position="744"/>
    </location>
</feature>
<protein>
    <submittedName>
        <fullName evidence="12">Protocadherin-like wing polarity protein stan</fullName>
    </submittedName>
</protein>
<feature type="domain" description="Cadherin" evidence="11">
    <location>
        <begin position="172"/>
        <end position="291"/>
    </location>
</feature>
<proteinExistence type="predicted"/>
<dbReference type="AlphaFoldDB" id="A0AAE1HB69"/>
<reference evidence="12" key="1">
    <citation type="submission" date="2021-07" db="EMBL/GenBank/DDBJ databases">
        <authorList>
            <person name="Catto M.A."/>
            <person name="Jacobson A."/>
            <person name="Kennedy G."/>
            <person name="Labadie P."/>
            <person name="Hunt B.G."/>
            <person name="Srinivasan R."/>
        </authorList>
    </citation>
    <scope>NUCLEOTIDE SEQUENCE</scope>
    <source>
        <strain evidence="12">PL_HMW_Pooled</strain>
        <tissue evidence="12">Head</tissue>
    </source>
</reference>
<keyword evidence="7" id="KW-0325">Glycoprotein</keyword>
<dbReference type="SMART" id="SM00112">
    <property type="entry name" value="CA"/>
    <property type="match status" value="5"/>
</dbReference>
<keyword evidence="6 10" id="KW-0472">Membrane</keyword>
<dbReference type="GO" id="GO:0005886">
    <property type="term" value="C:plasma membrane"/>
    <property type="evidence" value="ECO:0007669"/>
    <property type="project" value="InterPro"/>
</dbReference>
<sequence length="842" mass="91489">RLRMVRVLNKNTTQKLVLGCIPRGESDARRDVAVTTERLQPPRPDSVAERLPSDCRADSRCFLESGSSAESFFVSEDLPVGSVIGVLSVLGDPSEPHGDIALRLQETDSPVRVSPGSKNLTLMRRLDKEGIEGPASVYISIICDRKRTADPGISIPVNIRVTDANDNAPQFVNAPYVLNISEVTVVGTRVLQGVRAVDLDQPGPYSTVQYSVLPGPNAPVFVNGKKEILEDYFMFVNALEGTLVLRKALDYETLSNFTVNIRAQDQGTPPQFSDTTLYVQVVDADDQNPRFYDDRYSAILPDRAAQGTRLRVQPREIAAYDQDVGINSPVIYSFNSAGGSDYRYFDIDPTTGHLTVKRNIPDDDMLQPATLVVRASQHDNPDRYALATLTVSRPGTSLRDLQFLQSAYYAGVLENVPLHSVLITAVTNRPRDKRLRFWLEQREVAGRFGVTGHGDIILLQALDYESEDLYLFHVHATDGRMNTTALVNISVLNVNDWDPRFRFPQYEFFVPELAAGPTVPNTNPMGLVVGQVEAADGDRGDHISLELRGDGAKMFEITPNGEIVLLDPTLANSSTVHMVAVATDTGIPPRQASAPVIVHLPEALVRSANVFAAGGTGVLVMAVFGAVLGVLGIVIVALVLYIYKNKRPKSTGTPPGSGRASSNKMGGLMTPNIQHEKLPPASDDGTDNNSDTLAPANNNLHADSAAPRYTATVKSIMARNAAGRASQRRPGAGHHHHHHHHHGHGGGGSSNHQCSNPLSQTKRKVAPAPPQVPGTVNKTPNVDSVTSGVSWPLGSIPRRVKKLSWDDDDDNNKPELDPEVSVTPLGQNQDGNTDHMNLTVYF</sequence>
<evidence type="ECO:0000313" key="12">
    <source>
        <dbReference type="EMBL" id="KAK3917280.1"/>
    </source>
</evidence>
<keyword evidence="3" id="KW-0677">Repeat</keyword>
<evidence type="ECO:0000259" key="11">
    <source>
        <dbReference type="PROSITE" id="PS50268"/>
    </source>
</evidence>
<evidence type="ECO:0000256" key="8">
    <source>
        <dbReference type="PROSITE-ProRule" id="PRU00043"/>
    </source>
</evidence>
<evidence type="ECO:0000256" key="7">
    <source>
        <dbReference type="ARBA" id="ARBA00023180"/>
    </source>
</evidence>
<keyword evidence="4 8" id="KW-0106">Calcium</keyword>
<dbReference type="CDD" id="cd11304">
    <property type="entry name" value="Cadherin_repeat"/>
    <property type="match status" value="4"/>
</dbReference>
<dbReference type="PANTHER" id="PTHR24028">
    <property type="entry name" value="CADHERIN-87A"/>
    <property type="match status" value="1"/>
</dbReference>
<feature type="domain" description="Cadherin" evidence="11">
    <location>
        <begin position="66"/>
        <end position="171"/>
    </location>
</feature>
<evidence type="ECO:0000256" key="9">
    <source>
        <dbReference type="SAM" id="MobiDB-lite"/>
    </source>
</evidence>
<keyword evidence="2 10" id="KW-0812">Transmembrane</keyword>
<dbReference type="PROSITE" id="PS50268">
    <property type="entry name" value="CADHERIN_2"/>
    <property type="match status" value="3"/>
</dbReference>
<dbReference type="SUPFAM" id="SSF49313">
    <property type="entry name" value="Cadherin-like"/>
    <property type="match status" value="4"/>
</dbReference>
<dbReference type="PRINTS" id="PR00205">
    <property type="entry name" value="CADHERIN"/>
</dbReference>
<dbReference type="InterPro" id="IPR002126">
    <property type="entry name" value="Cadherin-like_dom"/>
</dbReference>
<dbReference type="GO" id="GO:0005509">
    <property type="term" value="F:calcium ion binding"/>
    <property type="evidence" value="ECO:0007669"/>
    <property type="project" value="UniProtKB-UniRule"/>
</dbReference>
<dbReference type="EMBL" id="JAHWGI010000707">
    <property type="protein sequence ID" value="KAK3917280.1"/>
    <property type="molecule type" value="Genomic_DNA"/>
</dbReference>
<feature type="non-terminal residue" evidence="12">
    <location>
        <position position="842"/>
    </location>
</feature>
<feature type="transmembrane region" description="Helical" evidence="10">
    <location>
        <begin position="610"/>
        <end position="643"/>
    </location>
</feature>
<evidence type="ECO:0000313" key="13">
    <source>
        <dbReference type="Proteomes" id="UP001219518"/>
    </source>
</evidence>
<feature type="region of interest" description="Disordered" evidence="9">
    <location>
        <begin position="648"/>
        <end position="705"/>
    </location>
</feature>
<accession>A0AAE1HB69</accession>
<keyword evidence="13" id="KW-1185">Reference proteome</keyword>
<dbReference type="PROSITE" id="PS00232">
    <property type="entry name" value="CADHERIN_1"/>
    <property type="match status" value="1"/>
</dbReference>
<organism evidence="12 13">
    <name type="scientific">Frankliniella fusca</name>
    <dbReference type="NCBI Taxonomy" id="407009"/>
    <lineage>
        <taxon>Eukaryota</taxon>
        <taxon>Metazoa</taxon>
        <taxon>Ecdysozoa</taxon>
        <taxon>Arthropoda</taxon>
        <taxon>Hexapoda</taxon>
        <taxon>Insecta</taxon>
        <taxon>Pterygota</taxon>
        <taxon>Neoptera</taxon>
        <taxon>Paraneoptera</taxon>
        <taxon>Thysanoptera</taxon>
        <taxon>Terebrantia</taxon>
        <taxon>Thripoidea</taxon>
        <taxon>Thripidae</taxon>
        <taxon>Frankliniella</taxon>
    </lineage>
</organism>